<comment type="caution">
    <text evidence="2">The sequence shown here is derived from an EMBL/GenBank/DDBJ whole genome shotgun (WGS) entry which is preliminary data.</text>
</comment>
<feature type="region of interest" description="Disordered" evidence="1">
    <location>
        <begin position="1"/>
        <end position="20"/>
    </location>
</feature>
<dbReference type="EMBL" id="JACIHI010000002">
    <property type="protein sequence ID" value="MBB4437691.1"/>
    <property type="molecule type" value="Genomic_DNA"/>
</dbReference>
<sequence length="72" mass="7558">MEIAPSSPSPGDTGKAQRAKSTVPLVGPGCFCYFHLGAYWLGSHVGSMSANQAKMRENYTTDVALGPLQAAE</sequence>
<evidence type="ECO:0000313" key="2">
    <source>
        <dbReference type="EMBL" id="MBB4437691.1"/>
    </source>
</evidence>
<evidence type="ECO:0000313" key="3">
    <source>
        <dbReference type="Proteomes" id="UP000533724"/>
    </source>
</evidence>
<dbReference type="Proteomes" id="UP000533724">
    <property type="component" value="Unassembled WGS sequence"/>
</dbReference>
<proteinExistence type="predicted"/>
<accession>A0A7W6XTS1</accession>
<reference evidence="2 3" key="1">
    <citation type="submission" date="2020-08" db="EMBL/GenBank/DDBJ databases">
        <title>Genomic Encyclopedia of Type Strains, Phase IV (KMG-V): Genome sequencing to study the core and pangenomes of soil and plant-associated prokaryotes.</title>
        <authorList>
            <person name="Whitman W."/>
        </authorList>
    </citation>
    <scope>NUCLEOTIDE SEQUENCE [LARGE SCALE GENOMIC DNA]</scope>
    <source>
        <strain evidence="2 3">SEMIA 414</strain>
    </source>
</reference>
<organism evidence="2 3">
    <name type="scientific">Rhizobium esperanzae</name>
    <dbReference type="NCBI Taxonomy" id="1967781"/>
    <lineage>
        <taxon>Bacteria</taxon>
        <taxon>Pseudomonadati</taxon>
        <taxon>Pseudomonadota</taxon>
        <taxon>Alphaproteobacteria</taxon>
        <taxon>Hyphomicrobiales</taxon>
        <taxon>Rhizobiaceae</taxon>
        <taxon>Rhizobium/Agrobacterium group</taxon>
        <taxon>Rhizobium</taxon>
    </lineage>
</organism>
<gene>
    <name evidence="2" type="ORF">GGE15_000940</name>
</gene>
<evidence type="ECO:0000256" key="1">
    <source>
        <dbReference type="SAM" id="MobiDB-lite"/>
    </source>
</evidence>
<name>A0A7W6XTS1_9HYPH</name>
<dbReference type="AlphaFoldDB" id="A0A7W6XTS1"/>
<protein>
    <submittedName>
        <fullName evidence="2">Uncharacterized protein</fullName>
    </submittedName>
</protein>